<dbReference type="InterPro" id="IPR013517">
    <property type="entry name" value="FG-GAP"/>
</dbReference>
<dbReference type="InParanoid" id="A0A409W425"/>
<evidence type="ECO:0008006" key="4">
    <source>
        <dbReference type="Google" id="ProtNLM"/>
    </source>
</evidence>
<comment type="caution">
    <text evidence="2">The sequence shown here is derived from an EMBL/GenBank/DDBJ whole genome shotgun (WGS) entry which is preliminary data.</text>
</comment>
<evidence type="ECO:0000313" key="3">
    <source>
        <dbReference type="Proteomes" id="UP000284706"/>
    </source>
</evidence>
<dbReference type="PANTHER" id="PTHR44103">
    <property type="entry name" value="PROPROTEIN CONVERTASE P"/>
    <property type="match status" value="1"/>
</dbReference>
<dbReference type="EMBL" id="NHYE01005415">
    <property type="protein sequence ID" value="PPQ73247.1"/>
    <property type="molecule type" value="Genomic_DNA"/>
</dbReference>
<dbReference type="PANTHER" id="PTHR44103:SF1">
    <property type="entry name" value="PROPROTEIN CONVERTASE P"/>
    <property type="match status" value="1"/>
</dbReference>
<dbReference type="Gene3D" id="2.130.10.130">
    <property type="entry name" value="Integrin alpha, N-terminal"/>
    <property type="match status" value="1"/>
</dbReference>
<protein>
    <recommendedName>
        <fullName evidence="4">VCBS repeat-containing protein</fullName>
    </recommendedName>
</protein>
<dbReference type="OrthoDB" id="3153136at2759"/>
<dbReference type="AlphaFoldDB" id="A0A409W425"/>
<dbReference type="Proteomes" id="UP000284706">
    <property type="component" value="Unassembled WGS sequence"/>
</dbReference>
<dbReference type="Pfam" id="PF13517">
    <property type="entry name" value="FG-GAP_3"/>
    <property type="match status" value="1"/>
</dbReference>
<proteinExistence type="predicted"/>
<dbReference type="SUPFAM" id="SSF69318">
    <property type="entry name" value="Integrin alpha N-terminal domain"/>
    <property type="match status" value="1"/>
</dbReference>
<name>A0A409W425_9AGAR</name>
<evidence type="ECO:0000313" key="2">
    <source>
        <dbReference type="EMBL" id="PPQ73247.1"/>
    </source>
</evidence>
<dbReference type="InterPro" id="IPR028994">
    <property type="entry name" value="Integrin_alpha_N"/>
</dbReference>
<organism evidence="2 3">
    <name type="scientific">Gymnopilus dilepis</name>
    <dbReference type="NCBI Taxonomy" id="231916"/>
    <lineage>
        <taxon>Eukaryota</taxon>
        <taxon>Fungi</taxon>
        <taxon>Dikarya</taxon>
        <taxon>Basidiomycota</taxon>
        <taxon>Agaricomycotina</taxon>
        <taxon>Agaricomycetes</taxon>
        <taxon>Agaricomycetidae</taxon>
        <taxon>Agaricales</taxon>
        <taxon>Agaricineae</taxon>
        <taxon>Hymenogastraceae</taxon>
        <taxon>Gymnopilus</taxon>
    </lineage>
</organism>
<keyword evidence="3" id="KW-1185">Reference proteome</keyword>
<sequence length="416" mass="44391">MAIASQLVISQTIPATATAYAISSVPAWSPGLADFVGFGEAGVTIIRNNFAAKEQFVLPEFGLNAGAWVLDRHVRLLADTTGDGGADIVGFGESGVYVSLNLGNNSFAQSTFVHDDFAYSQGWRVDEHLRFMADLRNTGRADMICFGDAGVYVSLNQGNGQFGPTQFVLSAFGAMAGNWSLTRHLRFVGDVNGDRFPDIIGFSDTGVSVSLSKGDGTFQSPILVLPSFGFTQGWQVDQNPRFLADLNGDGKVDIIGFGNDGVYISLNNGNGTFQPARLVLNDFSTQTGWTATRHEWAVADITGDGRADIVGFKDEGVYVSINNGDGTFQPSELALDDFGYDQYWRIGATPRWVVDLTGDGVADIAGIGGSGFFVAYSDGKGGFGNSSTEIVGNVGYLIDGWSNTTTVKYVTNLYHP</sequence>
<reference evidence="2 3" key="1">
    <citation type="journal article" date="2018" name="Evol. Lett.">
        <title>Horizontal gene cluster transfer increased hallucinogenic mushroom diversity.</title>
        <authorList>
            <person name="Reynolds H.T."/>
            <person name="Vijayakumar V."/>
            <person name="Gluck-Thaler E."/>
            <person name="Korotkin H.B."/>
            <person name="Matheny P.B."/>
            <person name="Slot J.C."/>
        </authorList>
    </citation>
    <scope>NUCLEOTIDE SEQUENCE [LARGE SCALE GENOMIC DNA]</scope>
    <source>
        <strain evidence="2 3">SRW20</strain>
    </source>
</reference>
<evidence type="ECO:0000256" key="1">
    <source>
        <dbReference type="ARBA" id="ARBA00022729"/>
    </source>
</evidence>
<accession>A0A409W425</accession>
<gene>
    <name evidence="2" type="ORF">CVT26_015057</name>
</gene>
<keyword evidence="1" id="KW-0732">Signal</keyword>